<name>A0A5B0Q671_PUCGR</name>
<evidence type="ECO:0000256" key="1">
    <source>
        <dbReference type="SAM" id="SignalP"/>
    </source>
</evidence>
<organism evidence="2 3">
    <name type="scientific">Puccinia graminis f. sp. tritici</name>
    <dbReference type="NCBI Taxonomy" id="56615"/>
    <lineage>
        <taxon>Eukaryota</taxon>
        <taxon>Fungi</taxon>
        <taxon>Dikarya</taxon>
        <taxon>Basidiomycota</taxon>
        <taxon>Pucciniomycotina</taxon>
        <taxon>Pucciniomycetes</taxon>
        <taxon>Pucciniales</taxon>
        <taxon>Pucciniaceae</taxon>
        <taxon>Puccinia</taxon>
    </lineage>
</organism>
<comment type="caution">
    <text evidence="2">The sequence shown here is derived from an EMBL/GenBank/DDBJ whole genome shotgun (WGS) entry which is preliminary data.</text>
</comment>
<sequence length="67" mass="7426">MNVNISMIMIGLGIVLMVASLVDSIQPQNGKVFNPSTYDFSSQVTYAEVNKHLKCGHCENFYSKKSP</sequence>
<accession>A0A5B0Q671</accession>
<proteinExistence type="predicted"/>
<keyword evidence="1" id="KW-0732">Signal</keyword>
<protein>
    <submittedName>
        <fullName evidence="2">Uncharacterized protein</fullName>
    </submittedName>
</protein>
<gene>
    <name evidence="2" type="ORF">PGT21_018820</name>
</gene>
<dbReference type="Proteomes" id="UP000324748">
    <property type="component" value="Unassembled WGS sequence"/>
</dbReference>
<feature type="chain" id="PRO_5022986734" evidence="1">
    <location>
        <begin position="25"/>
        <end position="67"/>
    </location>
</feature>
<evidence type="ECO:0000313" key="3">
    <source>
        <dbReference type="Proteomes" id="UP000324748"/>
    </source>
</evidence>
<reference evidence="2 3" key="1">
    <citation type="submission" date="2019-05" db="EMBL/GenBank/DDBJ databases">
        <title>Emergence of the Ug99 lineage of the wheat stem rust pathogen through somatic hybridization.</title>
        <authorList>
            <person name="Li F."/>
            <person name="Upadhyaya N.M."/>
            <person name="Sperschneider J."/>
            <person name="Matny O."/>
            <person name="Nguyen-Phuc H."/>
            <person name="Mago R."/>
            <person name="Raley C."/>
            <person name="Miller M.E."/>
            <person name="Silverstein K.A.T."/>
            <person name="Henningsen E."/>
            <person name="Hirsch C.D."/>
            <person name="Visser B."/>
            <person name="Pretorius Z.A."/>
            <person name="Steffenson B.J."/>
            <person name="Schwessinger B."/>
            <person name="Dodds P.N."/>
            <person name="Figueroa M."/>
        </authorList>
    </citation>
    <scope>NUCLEOTIDE SEQUENCE [LARGE SCALE GENOMIC DNA]</scope>
    <source>
        <strain evidence="2">21-0</strain>
    </source>
</reference>
<feature type="signal peptide" evidence="1">
    <location>
        <begin position="1"/>
        <end position="24"/>
    </location>
</feature>
<dbReference type="EMBL" id="VSWC01000028">
    <property type="protein sequence ID" value="KAA1108597.1"/>
    <property type="molecule type" value="Genomic_DNA"/>
</dbReference>
<keyword evidence="3" id="KW-1185">Reference proteome</keyword>
<evidence type="ECO:0000313" key="2">
    <source>
        <dbReference type="EMBL" id="KAA1108597.1"/>
    </source>
</evidence>
<dbReference type="AlphaFoldDB" id="A0A5B0Q671"/>